<keyword evidence="2" id="KW-0645">Protease</keyword>
<evidence type="ECO:0000313" key="8">
    <source>
        <dbReference type="EMBL" id="GGK33856.1"/>
    </source>
</evidence>
<evidence type="ECO:0000256" key="3">
    <source>
        <dbReference type="ARBA" id="ARBA00022801"/>
    </source>
</evidence>
<reference evidence="8" key="1">
    <citation type="journal article" date="2014" name="Int. J. Syst. Evol. Microbiol.">
        <title>Complete genome sequence of Corynebacterium casei LMG S-19264T (=DSM 44701T), isolated from a smear-ripened cheese.</title>
        <authorList>
            <consortium name="US DOE Joint Genome Institute (JGI-PGF)"/>
            <person name="Walter F."/>
            <person name="Albersmeier A."/>
            <person name="Kalinowski J."/>
            <person name="Ruckert C."/>
        </authorList>
    </citation>
    <scope>NUCLEOTIDE SEQUENCE</scope>
    <source>
        <strain evidence="8">JCM 3091</strain>
    </source>
</reference>
<evidence type="ECO:0000256" key="6">
    <source>
        <dbReference type="SAM" id="SignalP"/>
    </source>
</evidence>
<feature type="chain" id="PRO_5035246225" description="Peptidase S8/S53 domain-containing protein" evidence="6">
    <location>
        <begin position="40"/>
        <end position="504"/>
    </location>
</feature>
<feature type="domain" description="Peptidase S8/S53" evidence="7">
    <location>
        <begin position="248"/>
        <end position="486"/>
    </location>
</feature>
<dbReference type="InterPro" id="IPR000209">
    <property type="entry name" value="Peptidase_S8/S53_dom"/>
</dbReference>
<protein>
    <recommendedName>
        <fullName evidence="7">Peptidase S8/S53 domain-containing protein</fullName>
    </recommendedName>
</protein>
<dbReference type="SUPFAM" id="SSF52743">
    <property type="entry name" value="Subtilisin-like"/>
    <property type="match status" value="1"/>
</dbReference>
<keyword evidence="6" id="KW-0732">Signal</keyword>
<keyword evidence="4" id="KW-0720">Serine protease</keyword>
<sequence>MTRDFRRREARRTRRLALLAVLAVLAPTAVLPGAAPAGAAPGAVYRPFDKPARTVLHTGDSRSHLHVKFAEGTDVRLRAGRLTAPGADLGAVRAVVGRSTRAVERLFRQSEQDLADLTATAAQRSGRRQADLNLWYRAELSPGADPAAVLDALNALPQVEIAVAEPLPTPLPAAPVAAPGAAARPTPDFVPTQRYRNAGDGIDADYAATVPGGTGRNVRVHDIEYGWTMDHEDLTKLARPGALVPNGTPKMSDPNHGTAAMGELIADANAFGVTGLVPDAQAQLTNAINERGLDLAAAIVTATRALRPGDVMQLEQQMNGCANQYVAVEWSPAVYDAIVAATSSGVIVVQAAGNGGVSLDAACNGSPFPRGKPDSGAIIVGAGGAGAGQKCGKPRERLGFSTHGARVDLQGWGECVVTAGYGNLQGGAVTSQYTARFSGTSSASPIVSGAAAALSSVARERGRTLRPTEVRDLLKRTGTPQVGGTGSNNIGPLPNLRAAIAALG</sequence>
<evidence type="ECO:0000256" key="4">
    <source>
        <dbReference type="ARBA" id="ARBA00022825"/>
    </source>
</evidence>
<reference evidence="8" key="2">
    <citation type="submission" date="2020-09" db="EMBL/GenBank/DDBJ databases">
        <authorList>
            <person name="Sun Q."/>
            <person name="Ohkuma M."/>
        </authorList>
    </citation>
    <scope>NUCLEOTIDE SEQUENCE</scope>
    <source>
        <strain evidence="8">JCM 3091</strain>
    </source>
</reference>
<name>A0A8J3BSC3_9ACTN</name>
<evidence type="ECO:0000256" key="1">
    <source>
        <dbReference type="ARBA" id="ARBA00011073"/>
    </source>
</evidence>
<keyword evidence="3" id="KW-0378">Hydrolase</keyword>
<dbReference type="RefSeq" id="WP_189114757.1">
    <property type="nucleotide sequence ID" value="NZ_BMQC01000009.1"/>
</dbReference>
<evidence type="ECO:0000259" key="7">
    <source>
        <dbReference type="Pfam" id="PF00082"/>
    </source>
</evidence>
<evidence type="ECO:0000256" key="2">
    <source>
        <dbReference type="ARBA" id="ARBA00022670"/>
    </source>
</evidence>
<dbReference type="PANTHER" id="PTHR43806:SF11">
    <property type="entry name" value="CEREVISIN-RELATED"/>
    <property type="match status" value="1"/>
</dbReference>
<dbReference type="PANTHER" id="PTHR43806">
    <property type="entry name" value="PEPTIDASE S8"/>
    <property type="match status" value="1"/>
</dbReference>
<dbReference type="PRINTS" id="PR00723">
    <property type="entry name" value="SUBTILISIN"/>
</dbReference>
<gene>
    <name evidence="8" type="ORF">GCM10010124_28000</name>
</gene>
<proteinExistence type="inferred from homology"/>
<dbReference type="PROSITE" id="PS00138">
    <property type="entry name" value="SUBTILASE_SER"/>
    <property type="match status" value="1"/>
</dbReference>
<dbReference type="Gene3D" id="3.40.50.200">
    <property type="entry name" value="Peptidase S8/S53 domain"/>
    <property type="match status" value="1"/>
</dbReference>
<evidence type="ECO:0000256" key="5">
    <source>
        <dbReference type="PROSITE-ProRule" id="PRU01240"/>
    </source>
</evidence>
<dbReference type="InterPro" id="IPR023828">
    <property type="entry name" value="Peptidase_S8_Ser-AS"/>
</dbReference>
<dbReference type="Pfam" id="PF00082">
    <property type="entry name" value="Peptidase_S8"/>
    <property type="match status" value="1"/>
</dbReference>
<dbReference type="PROSITE" id="PS51892">
    <property type="entry name" value="SUBTILASE"/>
    <property type="match status" value="1"/>
</dbReference>
<comment type="similarity">
    <text evidence="1 5">Belongs to the peptidase S8 family.</text>
</comment>
<keyword evidence="9" id="KW-1185">Reference proteome</keyword>
<dbReference type="Proteomes" id="UP000662200">
    <property type="component" value="Unassembled WGS sequence"/>
</dbReference>
<organism evidence="8 9">
    <name type="scientific">Pilimelia terevasa</name>
    <dbReference type="NCBI Taxonomy" id="53372"/>
    <lineage>
        <taxon>Bacteria</taxon>
        <taxon>Bacillati</taxon>
        <taxon>Actinomycetota</taxon>
        <taxon>Actinomycetes</taxon>
        <taxon>Micromonosporales</taxon>
        <taxon>Micromonosporaceae</taxon>
        <taxon>Pilimelia</taxon>
    </lineage>
</organism>
<comment type="caution">
    <text evidence="5">Lacks conserved residue(s) required for the propagation of feature annotation.</text>
</comment>
<evidence type="ECO:0000313" key="9">
    <source>
        <dbReference type="Proteomes" id="UP000662200"/>
    </source>
</evidence>
<comment type="caution">
    <text evidence="8">The sequence shown here is derived from an EMBL/GenBank/DDBJ whole genome shotgun (WGS) entry which is preliminary data.</text>
</comment>
<dbReference type="AlphaFoldDB" id="A0A8J3BSC3"/>
<dbReference type="InterPro" id="IPR015500">
    <property type="entry name" value="Peptidase_S8_subtilisin-rel"/>
</dbReference>
<dbReference type="InterPro" id="IPR036852">
    <property type="entry name" value="Peptidase_S8/S53_dom_sf"/>
</dbReference>
<accession>A0A8J3BSC3</accession>
<feature type="signal peptide" evidence="6">
    <location>
        <begin position="1"/>
        <end position="39"/>
    </location>
</feature>
<dbReference type="GO" id="GO:0006508">
    <property type="term" value="P:proteolysis"/>
    <property type="evidence" value="ECO:0007669"/>
    <property type="project" value="UniProtKB-KW"/>
</dbReference>
<dbReference type="EMBL" id="BMQC01000009">
    <property type="protein sequence ID" value="GGK33856.1"/>
    <property type="molecule type" value="Genomic_DNA"/>
</dbReference>
<dbReference type="GO" id="GO:0004252">
    <property type="term" value="F:serine-type endopeptidase activity"/>
    <property type="evidence" value="ECO:0007669"/>
    <property type="project" value="InterPro"/>
</dbReference>
<dbReference type="InterPro" id="IPR050131">
    <property type="entry name" value="Peptidase_S8_subtilisin-like"/>
</dbReference>